<protein>
    <submittedName>
        <fullName evidence="2">Uncharacterized immunity region protein 2</fullName>
        <ecNumber evidence="2">3.4.-.-</ecNumber>
    </submittedName>
</protein>
<dbReference type="PANTHER" id="PTHR43236">
    <property type="entry name" value="ANTITOXIN HIGA1"/>
    <property type="match status" value="1"/>
</dbReference>
<proteinExistence type="predicted"/>
<evidence type="ECO:0000313" key="2">
    <source>
        <dbReference type="EMBL" id="SPT98756.1"/>
    </source>
</evidence>
<reference evidence="2 3" key="1">
    <citation type="submission" date="2018-06" db="EMBL/GenBank/DDBJ databases">
        <authorList>
            <consortium name="Pathogen Informatics"/>
            <person name="Doyle S."/>
        </authorList>
    </citation>
    <scope>NUCLEOTIDE SEQUENCE [LARGE SCALE GENOMIC DNA]</scope>
    <source>
        <strain evidence="2 3">NCTC7582</strain>
    </source>
</reference>
<dbReference type="InterPro" id="IPR052345">
    <property type="entry name" value="Rad_response_metalloprotease"/>
</dbReference>
<sequence length="136" mass="15805">MHTNKLIRQLIKKYGTSNPFKIAKAMGITIVYEDLGSSWGYFSNLYRTFIIHINKNLSYEKQMLTCAHELGHVIQHPEHNMAFLKANTFFSTDKYEMEANLFAVELLFSDNDNPITYEEAVNTYGVPEQFLKNFLP</sequence>
<dbReference type="Pfam" id="PF06114">
    <property type="entry name" value="Peptidase_M78"/>
    <property type="match status" value="1"/>
</dbReference>
<dbReference type="AlphaFoldDB" id="A0A2X0XLJ3"/>
<dbReference type="PANTHER" id="PTHR43236:SF1">
    <property type="entry name" value="BLL7220 PROTEIN"/>
    <property type="match status" value="1"/>
</dbReference>
<dbReference type="EMBL" id="UAQE01000001">
    <property type="protein sequence ID" value="SPT98756.1"/>
    <property type="molecule type" value="Genomic_DNA"/>
</dbReference>
<evidence type="ECO:0000259" key="1">
    <source>
        <dbReference type="Pfam" id="PF06114"/>
    </source>
</evidence>
<dbReference type="Proteomes" id="UP000251431">
    <property type="component" value="Unassembled WGS sequence"/>
</dbReference>
<evidence type="ECO:0000313" key="3">
    <source>
        <dbReference type="Proteomes" id="UP000251431"/>
    </source>
</evidence>
<feature type="domain" description="IrrE N-terminal-like" evidence="1">
    <location>
        <begin position="23"/>
        <end position="111"/>
    </location>
</feature>
<accession>A0A2X0XLJ3</accession>
<organism evidence="2 3">
    <name type="scientific">Lysinibacillus capsici</name>
    <dbReference type="NCBI Taxonomy" id="2115968"/>
    <lineage>
        <taxon>Bacteria</taxon>
        <taxon>Bacillati</taxon>
        <taxon>Bacillota</taxon>
        <taxon>Bacilli</taxon>
        <taxon>Bacillales</taxon>
        <taxon>Bacillaceae</taxon>
        <taxon>Lysinibacillus</taxon>
    </lineage>
</organism>
<dbReference type="Gene3D" id="1.10.10.2910">
    <property type="match status" value="1"/>
</dbReference>
<dbReference type="GO" id="GO:0016787">
    <property type="term" value="F:hydrolase activity"/>
    <property type="evidence" value="ECO:0007669"/>
    <property type="project" value="UniProtKB-KW"/>
</dbReference>
<dbReference type="RefSeq" id="WP_112117126.1">
    <property type="nucleotide sequence ID" value="NZ_UAQE01000001.1"/>
</dbReference>
<keyword evidence="2" id="KW-0378">Hydrolase</keyword>
<name>A0A2X0XLJ3_9BACI</name>
<dbReference type="EC" id="3.4.-.-" evidence="2"/>
<gene>
    <name evidence="2" type="primary">immA</name>
    <name evidence="2" type="ORF">NCTC7582_01914</name>
</gene>
<dbReference type="InterPro" id="IPR010359">
    <property type="entry name" value="IrrE_HExxH"/>
</dbReference>